<evidence type="ECO:0000313" key="1">
    <source>
        <dbReference type="EMBL" id="MBX67954.1"/>
    </source>
</evidence>
<accession>A0A2P2QLV7</accession>
<proteinExistence type="predicted"/>
<dbReference type="EMBL" id="GGEC01087470">
    <property type="protein sequence ID" value="MBX67954.1"/>
    <property type="molecule type" value="Transcribed_RNA"/>
</dbReference>
<protein>
    <submittedName>
        <fullName evidence="1">Uncharacterized protein</fullName>
    </submittedName>
</protein>
<reference evidence="1" key="1">
    <citation type="submission" date="2018-02" db="EMBL/GenBank/DDBJ databases">
        <title>Rhizophora mucronata_Transcriptome.</title>
        <authorList>
            <person name="Meera S.P."/>
            <person name="Sreeshan A."/>
            <person name="Augustine A."/>
        </authorList>
    </citation>
    <scope>NUCLEOTIDE SEQUENCE</scope>
    <source>
        <tissue evidence="1">Leaf</tissue>
    </source>
</reference>
<organism evidence="1">
    <name type="scientific">Rhizophora mucronata</name>
    <name type="common">Asiatic mangrove</name>
    <dbReference type="NCBI Taxonomy" id="61149"/>
    <lineage>
        <taxon>Eukaryota</taxon>
        <taxon>Viridiplantae</taxon>
        <taxon>Streptophyta</taxon>
        <taxon>Embryophyta</taxon>
        <taxon>Tracheophyta</taxon>
        <taxon>Spermatophyta</taxon>
        <taxon>Magnoliopsida</taxon>
        <taxon>eudicotyledons</taxon>
        <taxon>Gunneridae</taxon>
        <taxon>Pentapetalae</taxon>
        <taxon>rosids</taxon>
        <taxon>fabids</taxon>
        <taxon>Malpighiales</taxon>
        <taxon>Rhizophoraceae</taxon>
        <taxon>Rhizophora</taxon>
    </lineage>
</organism>
<sequence>MFEIILRIILCFTHELRNYHTIHHETVLYDGHV</sequence>
<name>A0A2P2QLV7_RHIMU</name>
<dbReference type="AlphaFoldDB" id="A0A2P2QLV7"/>